<dbReference type="InterPro" id="IPR029063">
    <property type="entry name" value="SAM-dependent_MTases_sf"/>
</dbReference>
<dbReference type="InterPro" id="IPR013216">
    <property type="entry name" value="Methyltransf_11"/>
</dbReference>
<dbReference type="Gene3D" id="3.40.50.150">
    <property type="entry name" value="Vaccinia Virus protein VP39"/>
    <property type="match status" value="1"/>
</dbReference>
<dbReference type="RefSeq" id="WP_003919658.1">
    <property type="nucleotide sequence ID" value="NZ_AP022314.1"/>
</dbReference>
<dbReference type="KEGG" id="mxe:MYXE_41950"/>
<evidence type="ECO:0000313" key="3">
    <source>
        <dbReference type="Proteomes" id="UP000464624"/>
    </source>
</evidence>
<dbReference type="CDD" id="cd02440">
    <property type="entry name" value="AdoMet_MTases"/>
    <property type="match status" value="1"/>
</dbReference>
<dbReference type="SUPFAM" id="SSF53335">
    <property type="entry name" value="S-adenosyl-L-methionine-dependent methyltransferases"/>
    <property type="match status" value="1"/>
</dbReference>
<dbReference type="AlphaFoldDB" id="A0AAD1H533"/>
<protein>
    <submittedName>
        <fullName evidence="2">Methyltransferase type 11</fullName>
    </submittedName>
</protein>
<evidence type="ECO:0000259" key="1">
    <source>
        <dbReference type="Pfam" id="PF08241"/>
    </source>
</evidence>
<gene>
    <name evidence="2" type="ORF">MYXE_41950</name>
</gene>
<dbReference type="GO" id="GO:0032259">
    <property type="term" value="P:methylation"/>
    <property type="evidence" value="ECO:0007669"/>
    <property type="project" value="UniProtKB-KW"/>
</dbReference>
<keyword evidence="2" id="KW-0808">Transferase</keyword>
<dbReference type="PANTHER" id="PTHR45036">
    <property type="entry name" value="METHYLTRANSFERASE LIKE 7B"/>
    <property type="match status" value="1"/>
</dbReference>
<proteinExistence type="predicted"/>
<dbReference type="PANTHER" id="PTHR45036:SF1">
    <property type="entry name" value="METHYLTRANSFERASE LIKE 7A"/>
    <property type="match status" value="1"/>
</dbReference>
<accession>A0AAD1H533</accession>
<dbReference type="Pfam" id="PF08241">
    <property type="entry name" value="Methyltransf_11"/>
    <property type="match status" value="1"/>
</dbReference>
<sequence length="216" mass="23831">MADLSQFQHPRFARMYERMSAESERRGTATYRDRMLAGLTGRVIEIGAGNGMNFSHYPDTVTEVVAVEPESYLRGLAERAAANAPVRVTVVPGHATALPVEDDAFDAAVASLVLCSISDTRAALSEIRRALKPTGQLRFFEHVRSSKPWFALLQDAITPLQSRLGGGCHPNRDTAAAIRAAGFEIDELDRFYYAPLRFYPPHAHIIGRARPVLLPQ</sequence>
<reference evidence="2 3" key="1">
    <citation type="submission" date="2019-12" db="EMBL/GenBank/DDBJ databases">
        <title>Complete genome sequence of Mycolicibacterium xenopi str. JCM15661T.</title>
        <authorList>
            <person name="Yoshida M."/>
            <person name="Fukano H."/>
            <person name="Asakura T."/>
            <person name="Hoshino Y."/>
        </authorList>
    </citation>
    <scope>NUCLEOTIDE SEQUENCE [LARGE SCALE GENOMIC DNA]</scope>
    <source>
        <strain evidence="2 3">JCM 15661T</strain>
    </source>
</reference>
<organism evidence="2 3">
    <name type="scientific">Mycobacterium xenopi</name>
    <dbReference type="NCBI Taxonomy" id="1789"/>
    <lineage>
        <taxon>Bacteria</taxon>
        <taxon>Bacillati</taxon>
        <taxon>Actinomycetota</taxon>
        <taxon>Actinomycetes</taxon>
        <taxon>Mycobacteriales</taxon>
        <taxon>Mycobacteriaceae</taxon>
        <taxon>Mycobacterium</taxon>
    </lineage>
</organism>
<evidence type="ECO:0000313" key="2">
    <source>
        <dbReference type="EMBL" id="BBU24405.1"/>
    </source>
</evidence>
<dbReference type="GO" id="GO:0008757">
    <property type="term" value="F:S-adenosylmethionine-dependent methyltransferase activity"/>
    <property type="evidence" value="ECO:0007669"/>
    <property type="project" value="InterPro"/>
</dbReference>
<dbReference type="EMBL" id="AP022314">
    <property type="protein sequence ID" value="BBU24405.1"/>
    <property type="molecule type" value="Genomic_DNA"/>
</dbReference>
<keyword evidence="2" id="KW-0489">Methyltransferase</keyword>
<dbReference type="InterPro" id="IPR052356">
    <property type="entry name" value="Thiol_S-MT"/>
</dbReference>
<dbReference type="Proteomes" id="UP000464624">
    <property type="component" value="Chromosome"/>
</dbReference>
<feature type="domain" description="Methyltransferase type 11" evidence="1">
    <location>
        <begin position="45"/>
        <end position="138"/>
    </location>
</feature>
<name>A0AAD1H533_MYCXE</name>